<sequence>MDPEQPLLGWKAASVIPLSPHGPPGGGFDLIPTYGTATIRLFPDTTIHISPIPGSTEYNNTMHKLSLESSKHTAPPYNWW</sequence>
<accession>A0ABQ9NVT0</accession>
<gene>
    <name evidence="1" type="ORF">H2201_003962</name>
</gene>
<dbReference type="Proteomes" id="UP001172684">
    <property type="component" value="Unassembled WGS sequence"/>
</dbReference>
<name>A0ABQ9NVT0_9PEZI</name>
<keyword evidence="2" id="KW-1185">Reference proteome</keyword>
<evidence type="ECO:0000313" key="2">
    <source>
        <dbReference type="Proteomes" id="UP001172684"/>
    </source>
</evidence>
<organism evidence="1 2">
    <name type="scientific">Coniosporium apollinis</name>
    <dbReference type="NCBI Taxonomy" id="61459"/>
    <lineage>
        <taxon>Eukaryota</taxon>
        <taxon>Fungi</taxon>
        <taxon>Dikarya</taxon>
        <taxon>Ascomycota</taxon>
        <taxon>Pezizomycotina</taxon>
        <taxon>Dothideomycetes</taxon>
        <taxon>Dothideomycetes incertae sedis</taxon>
        <taxon>Coniosporium</taxon>
    </lineage>
</organism>
<proteinExistence type="predicted"/>
<evidence type="ECO:0000313" key="1">
    <source>
        <dbReference type="EMBL" id="KAJ9665838.1"/>
    </source>
</evidence>
<comment type="caution">
    <text evidence="1">The sequence shown here is derived from an EMBL/GenBank/DDBJ whole genome shotgun (WGS) entry which is preliminary data.</text>
</comment>
<reference evidence="1" key="1">
    <citation type="submission" date="2022-10" db="EMBL/GenBank/DDBJ databases">
        <title>Culturing micro-colonial fungi from biological soil crusts in the Mojave desert and describing Neophaeococcomyces mojavensis, and introducing the new genera and species Taxawa tesnikishii.</title>
        <authorList>
            <person name="Kurbessoian T."/>
            <person name="Stajich J.E."/>
        </authorList>
    </citation>
    <scope>NUCLEOTIDE SEQUENCE</scope>
    <source>
        <strain evidence="1">TK_1</strain>
    </source>
</reference>
<dbReference type="EMBL" id="JAPDRL010000024">
    <property type="protein sequence ID" value="KAJ9665838.1"/>
    <property type="molecule type" value="Genomic_DNA"/>
</dbReference>
<protein>
    <submittedName>
        <fullName evidence="1">Uncharacterized protein</fullName>
    </submittedName>
</protein>